<dbReference type="PROSITE" id="PS51016">
    <property type="entry name" value="MYTH4"/>
    <property type="match status" value="1"/>
</dbReference>
<dbReference type="Gene3D" id="1.20.120.720">
    <property type="entry name" value="Myosin VI head, motor domain, U50 subdomain"/>
    <property type="match status" value="1"/>
</dbReference>
<keyword evidence="5 8" id="KW-0505">Motor protein</keyword>
<dbReference type="PROSITE" id="PS50002">
    <property type="entry name" value="SH3"/>
    <property type="match status" value="1"/>
</dbReference>
<dbReference type="Pfam" id="PF00063">
    <property type="entry name" value="Myosin_head"/>
    <property type="match status" value="1"/>
</dbReference>
<dbReference type="OrthoDB" id="6108017at2759"/>
<dbReference type="FunFam" id="1.10.10.820:FF:000001">
    <property type="entry name" value="Myosin heavy chain"/>
    <property type="match status" value="1"/>
</dbReference>
<evidence type="ECO:0000256" key="3">
    <source>
        <dbReference type="ARBA" id="ARBA00022840"/>
    </source>
</evidence>
<evidence type="ECO:0000256" key="6">
    <source>
        <dbReference type="ARBA" id="ARBA00023203"/>
    </source>
</evidence>
<feature type="domain" description="MyTH4" evidence="10">
    <location>
        <begin position="943"/>
        <end position="1099"/>
    </location>
</feature>
<evidence type="ECO:0000256" key="7">
    <source>
        <dbReference type="PROSITE-ProRule" id="PRU00192"/>
    </source>
</evidence>
<dbReference type="Gene3D" id="1.20.5.4820">
    <property type="match status" value="1"/>
</dbReference>
<dbReference type="Pfam" id="PF00784">
    <property type="entry name" value="MyTH4"/>
    <property type="match status" value="1"/>
</dbReference>
<dbReference type="Gene3D" id="1.20.58.530">
    <property type="match status" value="1"/>
</dbReference>
<keyword evidence="13" id="KW-1185">Reference proteome</keyword>
<keyword evidence="1 7" id="KW-0728">SH3 domain</keyword>
<name>A0A196SF47_BLAHN</name>
<gene>
    <name evidence="12" type="ORF">AV274_2697</name>
</gene>
<dbReference type="PANTHER" id="PTHR13140:SF706">
    <property type="entry name" value="DILUTE CLASS UNCONVENTIONAL MYOSIN, ISOFORM C"/>
    <property type="match status" value="1"/>
</dbReference>
<proteinExistence type="inferred from homology"/>
<feature type="domain" description="Myosin motor" evidence="11">
    <location>
        <begin position="16"/>
        <end position="684"/>
    </location>
</feature>
<dbReference type="GO" id="GO:0016020">
    <property type="term" value="C:membrane"/>
    <property type="evidence" value="ECO:0007669"/>
    <property type="project" value="TreeGrafter"/>
</dbReference>
<evidence type="ECO:0000259" key="11">
    <source>
        <dbReference type="PROSITE" id="PS51456"/>
    </source>
</evidence>
<dbReference type="InterPro" id="IPR027417">
    <property type="entry name" value="P-loop_NTPase"/>
</dbReference>
<dbReference type="GO" id="GO:0005524">
    <property type="term" value="F:ATP binding"/>
    <property type="evidence" value="ECO:0007669"/>
    <property type="project" value="UniProtKB-UniRule"/>
</dbReference>
<dbReference type="Gene3D" id="1.25.40.530">
    <property type="entry name" value="MyTH4 domain"/>
    <property type="match status" value="1"/>
</dbReference>
<feature type="region of interest" description="Actin-binding" evidence="8">
    <location>
        <begin position="563"/>
        <end position="585"/>
    </location>
</feature>
<accession>A0A196SF47</accession>
<evidence type="ECO:0000259" key="9">
    <source>
        <dbReference type="PROSITE" id="PS50002"/>
    </source>
</evidence>
<keyword evidence="4 8" id="KW-0518">Myosin</keyword>
<dbReference type="Proteomes" id="UP000078348">
    <property type="component" value="Unassembled WGS sequence"/>
</dbReference>
<dbReference type="Gene3D" id="1.10.10.820">
    <property type="match status" value="1"/>
</dbReference>
<dbReference type="InterPro" id="IPR001609">
    <property type="entry name" value="Myosin_head_motor_dom-like"/>
</dbReference>
<protein>
    <submittedName>
        <fullName evidence="12">Myosin</fullName>
    </submittedName>
</protein>
<dbReference type="GO" id="GO:0051015">
    <property type="term" value="F:actin filament binding"/>
    <property type="evidence" value="ECO:0007669"/>
    <property type="project" value="TreeGrafter"/>
</dbReference>
<evidence type="ECO:0000256" key="4">
    <source>
        <dbReference type="ARBA" id="ARBA00023123"/>
    </source>
</evidence>
<dbReference type="InterPro" id="IPR000857">
    <property type="entry name" value="MyTH4_dom"/>
</dbReference>
<dbReference type="InterPro" id="IPR001452">
    <property type="entry name" value="SH3_domain"/>
</dbReference>
<dbReference type="InterPro" id="IPR038185">
    <property type="entry name" value="MyTH4_dom_sf"/>
</dbReference>
<evidence type="ECO:0000259" key="10">
    <source>
        <dbReference type="PROSITE" id="PS51016"/>
    </source>
</evidence>
<dbReference type="PANTHER" id="PTHR13140">
    <property type="entry name" value="MYOSIN"/>
    <property type="match status" value="1"/>
</dbReference>
<reference evidence="12 13" key="1">
    <citation type="submission" date="2016-05" db="EMBL/GenBank/DDBJ databases">
        <title>Nuclear genome of Blastocystis sp. subtype 1 NandII.</title>
        <authorList>
            <person name="Gentekaki E."/>
            <person name="Curtis B."/>
            <person name="Stairs C."/>
            <person name="Eme L."/>
            <person name="Herman E."/>
            <person name="Klimes V."/>
            <person name="Arias M.C."/>
            <person name="Elias M."/>
            <person name="Hilliou F."/>
            <person name="Klute M."/>
            <person name="Malik S.-B."/>
            <person name="Pightling A."/>
            <person name="Rachubinski R."/>
            <person name="Salas D."/>
            <person name="Schlacht A."/>
            <person name="Suga H."/>
            <person name="Archibald J."/>
            <person name="Ball S.G."/>
            <person name="Clark G."/>
            <person name="Dacks J."/>
            <person name="Van Der Giezen M."/>
            <person name="Tsaousis A."/>
            <person name="Roger A."/>
        </authorList>
    </citation>
    <scope>NUCLEOTIDE SEQUENCE [LARGE SCALE GENOMIC DNA]</scope>
    <source>
        <strain evidence="13">ATCC 50177 / NandII</strain>
    </source>
</reference>
<evidence type="ECO:0000313" key="13">
    <source>
        <dbReference type="Proteomes" id="UP000078348"/>
    </source>
</evidence>
<dbReference type="SUPFAM" id="SSF50044">
    <property type="entry name" value="SH3-domain"/>
    <property type="match status" value="1"/>
</dbReference>
<dbReference type="SUPFAM" id="SSF52540">
    <property type="entry name" value="P-loop containing nucleoside triphosphate hydrolases"/>
    <property type="match status" value="1"/>
</dbReference>
<dbReference type="Gene3D" id="2.30.30.40">
    <property type="entry name" value="SH3 Domains"/>
    <property type="match status" value="1"/>
</dbReference>
<dbReference type="InterPro" id="IPR036028">
    <property type="entry name" value="SH3-like_dom_sf"/>
</dbReference>
<dbReference type="SMART" id="SM00326">
    <property type="entry name" value="SH3"/>
    <property type="match status" value="1"/>
</dbReference>
<dbReference type="EMBL" id="LXWW01000129">
    <property type="protein sequence ID" value="OAO15623.1"/>
    <property type="molecule type" value="Genomic_DNA"/>
</dbReference>
<dbReference type="SMART" id="SM00242">
    <property type="entry name" value="MYSc"/>
    <property type="match status" value="1"/>
</dbReference>
<dbReference type="AlphaFoldDB" id="A0A196SF47"/>
<feature type="binding site" evidence="8">
    <location>
        <begin position="113"/>
        <end position="120"/>
    </location>
    <ligand>
        <name>ATP</name>
        <dbReference type="ChEBI" id="CHEBI:30616"/>
    </ligand>
</feature>
<evidence type="ECO:0000313" key="12">
    <source>
        <dbReference type="EMBL" id="OAO15623.1"/>
    </source>
</evidence>
<dbReference type="SMART" id="SM00139">
    <property type="entry name" value="MyTH4"/>
    <property type="match status" value="1"/>
</dbReference>
<evidence type="ECO:0000256" key="8">
    <source>
        <dbReference type="PROSITE-ProRule" id="PRU00782"/>
    </source>
</evidence>
<organism evidence="12 13">
    <name type="scientific">Blastocystis sp. subtype 1 (strain ATCC 50177 / NandII)</name>
    <dbReference type="NCBI Taxonomy" id="478820"/>
    <lineage>
        <taxon>Eukaryota</taxon>
        <taxon>Sar</taxon>
        <taxon>Stramenopiles</taxon>
        <taxon>Bigyra</taxon>
        <taxon>Opalozoa</taxon>
        <taxon>Opalinata</taxon>
        <taxon>Blastocystidae</taxon>
        <taxon>Blastocystis</taxon>
    </lineage>
</organism>
<dbReference type="Gene3D" id="3.40.850.10">
    <property type="entry name" value="Kinesin motor domain"/>
    <property type="match status" value="1"/>
</dbReference>
<comment type="caution">
    <text evidence="12">The sequence shown here is derived from an EMBL/GenBank/DDBJ whole genome shotgun (WGS) entry which is preliminary data.</text>
</comment>
<dbReference type="GO" id="GO:0007015">
    <property type="term" value="P:actin filament organization"/>
    <property type="evidence" value="ECO:0007669"/>
    <property type="project" value="TreeGrafter"/>
</dbReference>
<dbReference type="InterPro" id="IPR036961">
    <property type="entry name" value="Kinesin_motor_dom_sf"/>
</dbReference>
<keyword evidence="3 8" id="KW-0067">ATP-binding</keyword>
<comment type="similarity">
    <text evidence="8">Belongs to the TRAFAC class myosin-kinesin ATPase superfamily. Myosin family.</text>
</comment>
<dbReference type="STRING" id="478820.A0A196SF47"/>
<feature type="domain" description="SH3" evidence="9">
    <location>
        <begin position="1177"/>
        <end position="1235"/>
    </location>
</feature>
<dbReference type="GO" id="GO:0016459">
    <property type="term" value="C:myosin complex"/>
    <property type="evidence" value="ECO:0007669"/>
    <property type="project" value="UniProtKB-KW"/>
</dbReference>
<evidence type="ECO:0000256" key="1">
    <source>
        <dbReference type="ARBA" id="ARBA00022443"/>
    </source>
</evidence>
<dbReference type="PRINTS" id="PR00193">
    <property type="entry name" value="MYOSINHEAVY"/>
</dbReference>
<dbReference type="GO" id="GO:0000146">
    <property type="term" value="F:microfilament motor activity"/>
    <property type="evidence" value="ECO:0007669"/>
    <property type="project" value="TreeGrafter"/>
</dbReference>
<evidence type="ECO:0000256" key="2">
    <source>
        <dbReference type="ARBA" id="ARBA00022741"/>
    </source>
</evidence>
<keyword evidence="2 8" id="KW-0547">Nucleotide-binding</keyword>
<dbReference type="PROSITE" id="PS51456">
    <property type="entry name" value="MYOSIN_MOTOR"/>
    <property type="match status" value="1"/>
</dbReference>
<sequence length="1235" mass="140153">MGAASEGEVHWTSLRELPDDVVLLEDTNEPSILYTVEKRYLKNEIYTWVGSNKTILLSVNPFQQLPLYSPEQITLHSHPPPNRALPPHVYDIAYSAFQELTSGGGDQSILISGESGAGKTEATKQCLGFIAEIAGSDSSLEQRILQTNPILEAFGNAKTVRNNNSSRFGKWIEIHFDDNNAVCGAFIESYLLEKSRVVVQQAQERNFHIFYQLFTSQELRQRYNLTRPEDYRYLFGGKCVSVSGIDDAHNFMDVLDCFEALDFSSAEKDTVFGLLVAILKLGNLQFYDEDPSAMHPHSKIQNPDVLTEASQLLGVSAGALEEAICTRRISVREGSGETVTVIPLSCREADQNCDALAKELYAKLFDWIVEKINKNLNGKRNKFIGFLDIFGFEIFQKNSFEQLCINYANERLQQLFNNSTFKEEETVYRQEGIQFQHVDFIDNQEVLDMLENRCGGLFSLVNDQVRIRNGTDTMLLKNLQNTLPKYHCFDGSSGTANEFGVSHYAGKVNYDITGFVDKNRDRIFDSLYELVSSSSSAFLSSLFPPLSSSALKTTVCSKFQKQLNDLVSILETSQRKYIRCIKPNDQKRKLLFEGQHSLEQLRYSGIFEAVKIRKLGYPFRLSHGQFIHRYRCLLFNAPRPPTATPDLLRAIIATRPECKDRVFVGRSLVLYKATEHKILELARNLALDELLPVVQKAVKRVLAMQGMSLFYKVHKSVSKAIESKDLATIQNALALCEDDATQAQQLLRRPIPAVRRAEEAVAFLQRIAEIESRIHALLEGSLTANLAPLMEAVEEVEANAEIVPSHMLALAQEAKTRVAQYAASLVEPDLREALYTLEKSELERLVAQAAKLCYSSENVMEAKRLLALSEEEFFQLEISRAEQLGDVRRLIDRKIKLRDLLLHRNEERYTFLSYSGLKTPEEYASYKILTMNRKWWRETAYTFISLTIPTCITTCPKECDKQGILLFKTIQGYMKDRKYNMEGSQLAYEIIILLQNPNTPTALRTEAYCQLIKQLTQNPSTQSVSLGWDLMAILLHWVLPEDHFLNYLIVYIWKHADHSDKFMHVLNNSYYSAKYRKDSSYANGCRKRPSSAAEIDEFLTDFTMDSHRFSIDNKLESYGSRMVSEEKPVRTQSASLAPTAVTRSSSHRTSVIFAGSGTMRKQKPALPAAPAPPPPVARKETALVLYDITLDINPDVLVCKEGDVIVIEEDFGDWLRATMNGNEGFVPYNYIERRK</sequence>
<keyword evidence="6 8" id="KW-0009">Actin-binding</keyword>
<dbReference type="GO" id="GO:0005737">
    <property type="term" value="C:cytoplasm"/>
    <property type="evidence" value="ECO:0007669"/>
    <property type="project" value="TreeGrafter"/>
</dbReference>
<evidence type="ECO:0000256" key="5">
    <source>
        <dbReference type="ARBA" id="ARBA00023175"/>
    </source>
</evidence>